<accession>A0A177U286</accession>
<proteinExistence type="predicted"/>
<name>A0A177U286_9BASI</name>
<dbReference type="Proteomes" id="UP000077671">
    <property type="component" value="Unassembled WGS sequence"/>
</dbReference>
<dbReference type="EMBL" id="LWDD02001412">
    <property type="protein sequence ID" value="KAE8248304.1"/>
    <property type="molecule type" value="Genomic_DNA"/>
</dbReference>
<dbReference type="AlphaFoldDB" id="A0A177U286"/>
<reference evidence="2" key="2">
    <citation type="journal article" date="2019" name="IMA Fungus">
        <title>Genome sequencing and comparison of five Tilletia species to identify candidate genes for the detection of regulated species infecting wheat.</title>
        <authorList>
            <person name="Nguyen H.D.T."/>
            <person name="Sultana T."/>
            <person name="Kesanakurti P."/>
            <person name="Hambleton S."/>
        </authorList>
    </citation>
    <scope>NUCLEOTIDE SEQUENCE</scope>
    <source>
        <strain evidence="2">DAOMC 238032</strain>
    </source>
</reference>
<sequence>MCQLQHIQFLLHAFPPKTTVHNSKPSVSTSGPAMFQMLSSVQGATLKKRNVVALPKEIDEAAHKEAVVNPAALQVTTG</sequence>
<gene>
    <name evidence="2" type="ORF">A4X03_0g6816</name>
    <name evidence="1" type="ORF">JKIAZH3_G2901</name>
</gene>
<reference evidence="2" key="1">
    <citation type="submission" date="2016-04" db="EMBL/GenBank/DDBJ databases">
        <authorList>
            <person name="Nguyen H.D."/>
            <person name="Kesanakurti P."/>
            <person name="Cullis J."/>
            <person name="Levesque C.A."/>
            <person name="Hambleton S."/>
        </authorList>
    </citation>
    <scope>NUCLEOTIDE SEQUENCE</scope>
    <source>
        <strain evidence="2">DAOMC 238032</strain>
    </source>
</reference>
<protein>
    <submittedName>
        <fullName evidence="2">Uncharacterized protein</fullName>
    </submittedName>
</protein>
<evidence type="ECO:0000313" key="2">
    <source>
        <dbReference type="EMBL" id="KAE8248304.1"/>
    </source>
</evidence>
<evidence type="ECO:0000313" key="3">
    <source>
        <dbReference type="Proteomes" id="UP000077671"/>
    </source>
</evidence>
<evidence type="ECO:0000313" key="4">
    <source>
        <dbReference type="Proteomes" id="UP000836402"/>
    </source>
</evidence>
<keyword evidence="4" id="KW-1185">Reference proteome</keyword>
<dbReference type="EMBL" id="CAJHJG010000223">
    <property type="protein sequence ID" value="CAD6899577.1"/>
    <property type="molecule type" value="Genomic_DNA"/>
</dbReference>
<evidence type="ECO:0000313" key="1">
    <source>
        <dbReference type="EMBL" id="CAD6899577.1"/>
    </source>
</evidence>
<comment type="caution">
    <text evidence="2">The sequence shown here is derived from an EMBL/GenBank/DDBJ whole genome shotgun (WGS) entry which is preliminary data.</text>
</comment>
<organism evidence="2 3">
    <name type="scientific">Tilletia caries</name>
    <name type="common">wheat bunt fungus</name>
    <dbReference type="NCBI Taxonomy" id="13290"/>
    <lineage>
        <taxon>Eukaryota</taxon>
        <taxon>Fungi</taxon>
        <taxon>Dikarya</taxon>
        <taxon>Basidiomycota</taxon>
        <taxon>Ustilaginomycotina</taxon>
        <taxon>Exobasidiomycetes</taxon>
        <taxon>Tilletiales</taxon>
        <taxon>Tilletiaceae</taxon>
        <taxon>Tilletia</taxon>
    </lineage>
</organism>
<dbReference type="Proteomes" id="UP000836402">
    <property type="component" value="Unassembled WGS sequence"/>
</dbReference>
<reference evidence="1" key="3">
    <citation type="submission" date="2020-10" db="EMBL/GenBank/DDBJ databases">
        <authorList>
            <person name="Sedaghatjoo S."/>
        </authorList>
    </citation>
    <scope>NUCLEOTIDE SEQUENCE</scope>
    <source>
        <strain evidence="1">AZH3</strain>
    </source>
</reference>